<gene>
    <name evidence="1" type="ORF">L1987_11331</name>
</gene>
<keyword evidence="2" id="KW-1185">Reference proteome</keyword>
<protein>
    <submittedName>
        <fullName evidence="1">Uncharacterized protein</fullName>
    </submittedName>
</protein>
<organism evidence="1 2">
    <name type="scientific">Smallanthus sonchifolius</name>
    <dbReference type="NCBI Taxonomy" id="185202"/>
    <lineage>
        <taxon>Eukaryota</taxon>
        <taxon>Viridiplantae</taxon>
        <taxon>Streptophyta</taxon>
        <taxon>Embryophyta</taxon>
        <taxon>Tracheophyta</taxon>
        <taxon>Spermatophyta</taxon>
        <taxon>Magnoliopsida</taxon>
        <taxon>eudicotyledons</taxon>
        <taxon>Gunneridae</taxon>
        <taxon>Pentapetalae</taxon>
        <taxon>asterids</taxon>
        <taxon>campanulids</taxon>
        <taxon>Asterales</taxon>
        <taxon>Asteraceae</taxon>
        <taxon>Asteroideae</taxon>
        <taxon>Heliantheae alliance</taxon>
        <taxon>Millerieae</taxon>
        <taxon>Smallanthus</taxon>
    </lineage>
</organism>
<reference evidence="1 2" key="2">
    <citation type="journal article" date="2022" name="Mol. Ecol. Resour.">
        <title>The genomes of chicory, endive, great burdock and yacon provide insights into Asteraceae paleo-polyploidization history and plant inulin production.</title>
        <authorList>
            <person name="Fan W."/>
            <person name="Wang S."/>
            <person name="Wang H."/>
            <person name="Wang A."/>
            <person name="Jiang F."/>
            <person name="Liu H."/>
            <person name="Zhao H."/>
            <person name="Xu D."/>
            <person name="Zhang Y."/>
        </authorList>
    </citation>
    <scope>NUCLEOTIDE SEQUENCE [LARGE SCALE GENOMIC DNA]</scope>
    <source>
        <strain evidence="2">cv. Yunnan</strain>
        <tissue evidence="1">Leaves</tissue>
    </source>
</reference>
<dbReference type="EMBL" id="CM042021">
    <property type="protein sequence ID" value="KAI3817536.1"/>
    <property type="molecule type" value="Genomic_DNA"/>
</dbReference>
<reference evidence="2" key="1">
    <citation type="journal article" date="2022" name="Mol. Ecol. Resour.">
        <title>The genomes of chicory, endive, great burdock and yacon provide insights into Asteraceae palaeo-polyploidization history and plant inulin production.</title>
        <authorList>
            <person name="Fan W."/>
            <person name="Wang S."/>
            <person name="Wang H."/>
            <person name="Wang A."/>
            <person name="Jiang F."/>
            <person name="Liu H."/>
            <person name="Zhao H."/>
            <person name="Xu D."/>
            <person name="Zhang Y."/>
        </authorList>
    </citation>
    <scope>NUCLEOTIDE SEQUENCE [LARGE SCALE GENOMIC DNA]</scope>
    <source>
        <strain evidence="2">cv. Yunnan</strain>
    </source>
</reference>
<sequence>MNQLGELDELEVDCQGLDGQDSVVVLNNVDNGATEVNAEAGEVSVQGTSVLNQIDSVDSTHNHIAVSCNKGCGTSKRLRGPVVEG</sequence>
<name>A0ACB9JBK8_9ASTR</name>
<dbReference type="Proteomes" id="UP001056120">
    <property type="component" value="Linkage Group LG04"/>
</dbReference>
<evidence type="ECO:0000313" key="2">
    <source>
        <dbReference type="Proteomes" id="UP001056120"/>
    </source>
</evidence>
<evidence type="ECO:0000313" key="1">
    <source>
        <dbReference type="EMBL" id="KAI3817536.1"/>
    </source>
</evidence>
<comment type="caution">
    <text evidence="1">The sequence shown here is derived from an EMBL/GenBank/DDBJ whole genome shotgun (WGS) entry which is preliminary data.</text>
</comment>
<proteinExistence type="predicted"/>
<accession>A0ACB9JBK8</accession>